<evidence type="ECO:0000259" key="1">
    <source>
        <dbReference type="Pfam" id="PF03235"/>
    </source>
</evidence>
<dbReference type="OrthoDB" id="9787127at2"/>
<gene>
    <name evidence="2" type="ORF">I6I10_10585</name>
</gene>
<evidence type="ECO:0000313" key="3">
    <source>
        <dbReference type="Proteomes" id="UP000596145"/>
    </source>
</evidence>
<dbReference type="GeneID" id="92759864"/>
<feature type="domain" description="GmrSD restriction endonucleases N-terminal" evidence="1">
    <location>
        <begin position="10"/>
        <end position="252"/>
    </location>
</feature>
<accession>A0A7T4JUJ2</accession>
<evidence type="ECO:0000313" key="2">
    <source>
        <dbReference type="EMBL" id="QQB45902.1"/>
    </source>
</evidence>
<protein>
    <submittedName>
        <fullName evidence="2">DUF262 domain-containing protein</fullName>
    </submittedName>
</protein>
<proteinExistence type="predicted"/>
<dbReference type="RefSeq" id="WP_084036232.1">
    <property type="nucleotide sequence ID" value="NZ_CP066007.1"/>
</dbReference>
<organism evidence="2 3">
    <name type="scientific">Corynebacterium glucuronolyticum</name>
    <dbReference type="NCBI Taxonomy" id="39791"/>
    <lineage>
        <taxon>Bacteria</taxon>
        <taxon>Bacillati</taxon>
        <taxon>Actinomycetota</taxon>
        <taxon>Actinomycetes</taxon>
        <taxon>Mycobacteriales</taxon>
        <taxon>Corynebacteriaceae</taxon>
        <taxon>Corynebacterium</taxon>
    </lineage>
</organism>
<dbReference type="Proteomes" id="UP000596145">
    <property type="component" value="Chromosome"/>
</dbReference>
<name>A0A7T4JUJ2_9CORY</name>
<dbReference type="AlphaFoldDB" id="A0A7T4JUJ2"/>
<reference evidence="2 3" key="1">
    <citation type="submission" date="2020-12" db="EMBL/GenBank/DDBJ databases">
        <title>FDA dAtabase for Regulatory Grade micrObial Sequences (FDA-ARGOS): Supporting development and validation of Infectious Disease Dx tests.</title>
        <authorList>
            <person name="Sproer C."/>
            <person name="Gronow S."/>
            <person name="Severitt S."/>
            <person name="Schroder I."/>
            <person name="Tallon L."/>
            <person name="Sadzewicz L."/>
            <person name="Zhao X."/>
            <person name="Boylan J."/>
            <person name="Ott S."/>
            <person name="Bowen H."/>
            <person name="Vavikolanu K."/>
            <person name="Mehta A."/>
            <person name="Aluvathingal J."/>
            <person name="Nadendla S."/>
            <person name="Lowell S."/>
            <person name="Myers T."/>
            <person name="Yan Y."/>
            <person name="Sichtig H."/>
        </authorList>
    </citation>
    <scope>NUCLEOTIDE SEQUENCE [LARGE SCALE GENOMIC DNA]</scope>
    <source>
        <strain evidence="2 3">FDAARGOS_1053</strain>
    </source>
</reference>
<dbReference type="InterPro" id="IPR004919">
    <property type="entry name" value="GmrSD_N"/>
</dbReference>
<dbReference type="PANTHER" id="PTHR37292:SF2">
    <property type="entry name" value="DUF262 DOMAIN-CONTAINING PROTEIN"/>
    <property type="match status" value="1"/>
</dbReference>
<dbReference type="Pfam" id="PF03235">
    <property type="entry name" value="GmrSD_N"/>
    <property type="match status" value="1"/>
</dbReference>
<dbReference type="EMBL" id="CP066007">
    <property type="protein sequence ID" value="QQB45902.1"/>
    <property type="molecule type" value="Genomic_DNA"/>
</dbReference>
<sequence length="601" mass="67500">MGFSTPSYGLHDLFARIDRGDLQLPDFQRGYKWNLDAIRELIVTVLRGYPVGALMALETRHVPIRFRPRPIDGAPDINDNPGLLLLDGQQRLTSLYHTLKGDGFVKTVDSRSKPIKRRFFVDLNRVAESDILPDEAVFSVDQKGKVRSHFGPQIDFPLDTTEAFLKANVVPVSSLLTDKVTDLLLDMASTGNMQRQEVKAFNNKVVKPLAGYQIPVIRLDRETAQAGVGSIFAHANSAGLQMDVFELLTAVFAAEDPEFDLKADWERTKGILENHPVFKDLDRTDFLTAVALYVTAKKGHARGHREDILRLTLDDYIPAAESVRKGIKSAAEFVTVRGMFTAEQIPFPKQLIPITVILSLLSDTPEVFESQDAVDRMNRWFWSGVFGELYSSHSLTTRIAHDCSEVTRWVRAGAEDDETVPEPATVESATFNESRLFSVGRDSPVHKAIHTLLMARGARDWRTGELFTEQTFFEMKTGFHTIFPGSWCEDNGVDRVLEESVLNLTPMARRTEVVRAGTSPARYLARLMGKSLMDQNQFNKVLATHLLDPELLQAGEPFKFFADRRERFVKMVEEAMGKPVTHDVDEADLRGGFEGPDAFVQ</sequence>
<dbReference type="PANTHER" id="PTHR37292">
    <property type="entry name" value="VNG6097C"/>
    <property type="match status" value="1"/>
</dbReference>